<dbReference type="GeneID" id="123158775"/>
<dbReference type="Gramene" id="TraesCAD_scaffold_007273_01G000400.1">
    <property type="protein sequence ID" value="TraesCAD_scaffold_007273_01G000400.1"/>
    <property type="gene ID" value="TraesCAD_scaffold_007273_01G000400"/>
</dbReference>
<dbReference type="PANTHER" id="PTHR31282">
    <property type="entry name" value="WRKY TRANSCRIPTION FACTOR 21-RELATED"/>
    <property type="match status" value="1"/>
</dbReference>
<dbReference type="Gramene" id="TraesCS1A02G300900.1">
    <property type="protein sequence ID" value="TraesCS1A02G300900.1"/>
    <property type="gene ID" value="TraesCS1A02G300900"/>
</dbReference>
<dbReference type="AlphaFoldDB" id="A0A3B5Y338"/>
<dbReference type="PROSITE" id="PS50811">
    <property type="entry name" value="WRKY"/>
    <property type="match status" value="1"/>
</dbReference>
<name>A0A3B5Y338_WHEAT</name>
<evidence type="ECO:0000256" key="3">
    <source>
        <dbReference type="ARBA" id="ARBA00023125"/>
    </source>
</evidence>
<dbReference type="GO" id="GO:0000976">
    <property type="term" value="F:transcription cis-regulatory region binding"/>
    <property type="evidence" value="ECO:0000318"/>
    <property type="project" value="GO_Central"/>
</dbReference>
<dbReference type="InterPro" id="IPR036576">
    <property type="entry name" value="WRKY_dom_sf"/>
</dbReference>
<organism evidence="8">
    <name type="scientific">Triticum aestivum</name>
    <name type="common">Wheat</name>
    <dbReference type="NCBI Taxonomy" id="4565"/>
    <lineage>
        <taxon>Eukaryota</taxon>
        <taxon>Viridiplantae</taxon>
        <taxon>Streptophyta</taxon>
        <taxon>Embryophyta</taxon>
        <taxon>Tracheophyta</taxon>
        <taxon>Spermatophyta</taxon>
        <taxon>Magnoliopsida</taxon>
        <taxon>Liliopsida</taxon>
        <taxon>Poales</taxon>
        <taxon>Poaceae</taxon>
        <taxon>BOP clade</taxon>
        <taxon>Pooideae</taxon>
        <taxon>Triticodae</taxon>
        <taxon>Triticeae</taxon>
        <taxon>Triticinae</taxon>
        <taxon>Triticum</taxon>
    </lineage>
</organism>
<accession>A0A3B5Y338</accession>
<feature type="domain" description="WRKY" evidence="7">
    <location>
        <begin position="105"/>
        <end position="168"/>
    </location>
</feature>
<evidence type="ECO:0000313" key="8">
    <source>
        <dbReference type="EnsemblPlants" id="TraesCS1A02G300900.1"/>
    </source>
</evidence>
<dbReference type="InterPro" id="IPR003657">
    <property type="entry name" value="WRKY_dom"/>
</dbReference>
<dbReference type="SMART" id="SM00774">
    <property type="entry name" value="WRKY"/>
    <property type="match status" value="1"/>
</dbReference>
<evidence type="ECO:0000259" key="7">
    <source>
        <dbReference type="PROSITE" id="PS50811"/>
    </source>
</evidence>
<dbReference type="Gramene" id="TraesSTA1A03G00133720.1">
    <property type="protein sequence ID" value="TraesSTA1A03G00133720.1"/>
    <property type="gene ID" value="TraesSTA1A03G00133720"/>
</dbReference>
<dbReference type="SMR" id="A0A3B5Y338"/>
<keyword evidence="2" id="KW-0805">Transcription regulation</keyword>
<proteinExistence type="predicted"/>
<dbReference type="Pfam" id="PF03106">
    <property type="entry name" value="WRKY"/>
    <property type="match status" value="1"/>
</dbReference>
<dbReference type="Gramene" id="TraesJAG1A03G00132910.1">
    <property type="protein sequence ID" value="TraesJAG1A03G00132910.1"/>
    <property type="gene ID" value="TraesJAG1A03G00132910"/>
</dbReference>
<keyword evidence="4" id="KW-0804">Transcription</keyword>
<protein>
    <recommendedName>
        <fullName evidence="7">WRKY domain-containing protein</fullName>
    </recommendedName>
</protein>
<dbReference type="Gramene" id="TraesSYM1A03G00136620.1">
    <property type="protein sequence ID" value="TraesSYM1A03G00136620.1"/>
    <property type="gene ID" value="TraesSYM1A03G00136620"/>
</dbReference>
<dbReference type="Gramene" id="TraesPARA_EIv1.0_0031940.1">
    <property type="protein sequence ID" value="TraesPARA_EIv1.0_0031940.1.CDS"/>
    <property type="gene ID" value="TraesPARA_EIv1.0_0031940"/>
</dbReference>
<dbReference type="Gramene" id="TraesMAC1A03G00134520.1">
    <property type="protein sequence ID" value="TraesMAC1A03G00134520.1"/>
    <property type="gene ID" value="TraesMAC1A03G00134520"/>
</dbReference>
<dbReference type="Gene3D" id="2.20.25.80">
    <property type="entry name" value="WRKY domain"/>
    <property type="match status" value="1"/>
</dbReference>
<sequence>MAALVTPAASVVSELVVRGRESAAVLEALLQGGSPQEHGGIRELAAEILLCCDRALAALHGRDGVHAVALASRKRRSSEPDGAASQTRPKRRMRASSGSTATRVEKRSTAEDGHIWRKYGQKEITHSKHPRLYFRCSYKHDIGCPATRQVQQSDDDLSLYVITYFGDHTCCHGDEAVAAAEEKDVKMQPFVINFGIGSATESSTSGSPWQNSDDGDGRSEIPRSSHAVCLPEGGEADELRLKVTKVETTSLGSQPASPAAAELSSSPDVSCASPAWDPLSSCWEWDQFVESSFDFVSRFIDFDDFALYQ</sequence>
<dbReference type="Gramene" id="TraesCLE_scaffold_125072_01G000300.1">
    <property type="protein sequence ID" value="TraesCLE_scaffold_125072_01G000300.1"/>
    <property type="gene ID" value="TraesCLE_scaffold_125072_01G000300"/>
</dbReference>
<dbReference type="GO" id="GO:0005634">
    <property type="term" value="C:nucleus"/>
    <property type="evidence" value="ECO:0000318"/>
    <property type="project" value="GO_Central"/>
</dbReference>
<comment type="subcellular location">
    <subcellularLocation>
        <location evidence="1">Nucleus</location>
    </subcellularLocation>
</comment>
<feature type="compositionally biased region" description="Polar residues" evidence="6">
    <location>
        <begin position="199"/>
        <end position="212"/>
    </location>
</feature>
<dbReference type="GO" id="GO:0003700">
    <property type="term" value="F:DNA-binding transcription factor activity"/>
    <property type="evidence" value="ECO:0000318"/>
    <property type="project" value="GO_Central"/>
</dbReference>
<dbReference type="Gramene" id="TraesROB_scaffold_086287_01G000100.1">
    <property type="protein sequence ID" value="TraesROB_scaffold_086287_01G000100.1"/>
    <property type="gene ID" value="TraesROB_scaffold_086287_01G000100"/>
</dbReference>
<dbReference type="OrthoDB" id="2021064at2759"/>
<evidence type="ECO:0000256" key="6">
    <source>
        <dbReference type="SAM" id="MobiDB-lite"/>
    </source>
</evidence>
<dbReference type="Gramene" id="TraesJUL1A03G00132940.1">
    <property type="protein sequence ID" value="TraesJUL1A03G00132940.1"/>
    <property type="gene ID" value="TraesJUL1A03G00132940"/>
</dbReference>
<dbReference type="STRING" id="4565.A0A3B5Y338"/>
<dbReference type="GO" id="GO:0006355">
    <property type="term" value="P:regulation of DNA-templated transcription"/>
    <property type="evidence" value="ECO:0000318"/>
    <property type="project" value="GO_Central"/>
</dbReference>
<keyword evidence="9" id="KW-1185">Reference proteome</keyword>
<evidence type="ECO:0000256" key="4">
    <source>
        <dbReference type="ARBA" id="ARBA00023163"/>
    </source>
</evidence>
<dbReference type="Proteomes" id="UP000019116">
    <property type="component" value="Chromosome 1A"/>
</dbReference>
<feature type="region of interest" description="Disordered" evidence="6">
    <location>
        <begin position="70"/>
        <end position="110"/>
    </location>
</feature>
<evidence type="ECO:0000256" key="2">
    <source>
        <dbReference type="ARBA" id="ARBA00023015"/>
    </source>
</evidence>
<feature type="region of interest" description="Disordered" evidence="6">
    <location>
        <begin position="198"/>
        <end position="224"/>
    </location>
</feature>
<dbReference type="Gramene" id="TraesLAC1A03G00135940.1">
    <property type="protein sequence ID" value="TraesLAC1A03G00135940.1"/>
    <property type="gene ID" value="TraesLAC1A03G00135940"/>
</dbReference>
<keyword evidence="5" id="KW-0539">Nucleus</keyword>
<dbReference type="Gramene" id="TraesARI1A03G00135130.1">
    <property type="protein sequence ID" value="TraesARI1A03G00135130.1"/>
    <property type="gene ID" value="TraesARI1A03G00135130"/>
</dbReference>
<dbReference type="EnsemblPlants" id="TraesCS1A02G300900.1">
    <property type="protein sequence ID" value="TraesCS1A02G300900.1"/>
    <property type="gene ID" value="TraesCS1A02G300900"/>
</dbReference>
<evidence type="ECO:0000313" key="9">
    <source>
        <dbReference type="Proteomes" id="UP000019116"/>
    </source>
</evidence>
<dbReference type="RefSeq" id="XP_044432583.1">
    <property type="nucleotide sequence ID" value="XM_044576648.1"/>
</dbReference>
<gene>
    <name evidence="8" type="primary">LOC123158775</name>
</gene>
<dbReference type="SUPFAM" id="SSF118290">
    <property type="entry name" value="WRKY DNA-binding domain"/>
    <property type="match status" value="1"/>
</dbReference>
<reference evidence="8" key="1">
    <citation type="submission" date="2018-08" db="EMBL/GenBank/DDBJ databases">
        <authorList>
            <person name="Rossello M."/>
        </authorList>
    </citation>
    <scope>NUCLEOTIDE SEQUENCE [LARGE SCALE GENOMIC DNA]</scope>
    <source>
        <strain evidence="8">cv. Chinese Spring</strain>
    </source>
</reference>
<keyword evidence="3" id="KW-0238">DNA-binding</keyword>
<evidence type="ECO:0000256" key="5">
    <source>
        <dbReference type="ARBA" id="ARBA00023242"/>
    </source>
</evidence>
<dbReference type="KEGG" id="taes:123158775"/>
<dbReference type="Gramene" id="TraesCS1A03G0749200.1">
    <property type="protein sequence ID" value="TraesCS1A03G0749200.1.CDS"/>
    <property type="gene ID" value="TraesCS1A03G0749200"/>
</dbReference>
<dbReference type="Gramene" id="TraesLDM1A03G00133200.1">
    <property type="protein sequence ID" value="TraesLDM1A03G00133200.1"/>
    <property type="gene ID" value="TraesLDM1A03G00133200"/>
</dbReference>
<dbReference type="Gramene" id="TraesNOR1A03G00134110.1">
    <property type="protein sequence ID" value="TraesNOR1A03G00134110.1"/>
    <property type="gene ID" value="TraesNOR1A03G00134110"/>
</dbReference>
<reference evidence="8" key="2">
    <citation type="submission" date="2018-10" db="UniProtKB">
        <authorList>
            <consortium name="EnsemblPlants"/>
        </authorList>
    </citation>
    <scope>IDENTIFICATION</scope>
</reference>
<dbReference type="InterPro" id="IPR044810">
    <property type="entry name" value="WRKY_plant"/>
</dbReference>
<dbReference type="Gramene" id="TraesWEE_scaffold_129665_01G000300.1">
    <property type="protein sequence ID" value="TraesWEE_scaffold_129665_01G000300.1"/>
    <property type="gene ID" value="TraesWEE_scaffold_129665_01G000300"/>
</dbReference>
<evidence type="ECO:0000256" key="1">
    <source>
        <dbReference type="ARBA" id="ARBA00004123"/>
    </source>
</evidence>